<dbReference type="Pfam" id="PF09997">
    <property type="entry name" value="DUF2238"/>
    <property type="match status" value="1"/>
</dbReference>
<feature type="transmembrane region" description="Helical" evidence="1">
    <location>
        <begin position="125"/>
        <end position="142"/>
    </location>
</feature>
<dbReference type="Proteomes" id="UP000606935">
    <property type="component" value="Unassembled WGS sequence"/>
</dbReference>
<feature type="transmembrane region" description="Helical" evidence="1">
    <location>
        <begin position="171"/>
        <end position="188"/>
    </location>
</feature>
<dbReference type="EMBL" id="BMLS01000006">
    <property type="protein sequence ID" value="GGO73021.1"/>
    <property type="molecule type" value="Genomic_DNA"/>
</dbReference>
<dbReference type="InterPro" id="IPR058534">
    <property type="entry name" value="YjdF"/>
</dbReference>
<accession>A0A918DLT5</accession>
<keyword evidence="1" id="KW-1133">Transmembrane helix</keyword>
<proteinExistence type="predicted"/>
<protein>
    <submittedName>
        <fullName evidence="2">Membrane protein</fullName>
    </submittedName>
</protein>
<evidence type="ECO:0000313" key="2">
    <source>
        <dbReference type="EMBL" id="GGO73021.1"/>
    </source>
</evidence>
<gene>
    <name evidence="2" type="primary">yjdF</name>
    <name evidence="2" type="ORF">GCM10010982_32580</name>
</gene>
<organism evidence="2 3">
    <name type="scientific">Bowmanella pacifica</name>
    <dbReference type="NCBI Taxonomy" id="502051"/>
    <lineage>
        <taxon>Bacteria</taxon>
        <taxon>Pseudomonadati</taxon>
        <taxon>Pseudomonadota</taxon>
        <taxon>Gammaproteobacteria</taxon>
        <taxon>Alteromonadales</taxon>
        <taxon>Alteromonadaceae</taxon>
        <taxon>Bowmanella</taxon>
    </lineage>
</organism>
<keyword evidence="1" id="KW-0472">Membrane</keyword>
<reference evidence="2" key="1">
    <citation type="journal article" date="2014" name="Int. J. Syst. Evol. Microbiol.">
        <title>Complete genome sequence of Corynebacterium casei LMG S-19264T (=DSM 44701T), isolated from a smear-ripened cheese.</title>
        <authorList>
            <consortium name="US DOE Joint Genome Institute (JGI-PGF)"/>
            <person name="Walter F."/>
            <person name="Albersmeier A."/>
            <person name="Kalinowski J."/>
            <person name="Ruckert C."/>
        </authorList>
    </citation>
    <scope>NUCLEOTIDE SEQUENCE</scope>
    <source>
        <strain evidence="2">CGMCC 1.7086</strain>
    </source>
</reference>
<dbReference type="PIRSF" id="PIRSF020606">
    <property type="entry name" value="UCP020606"/>
    <property type="match status" value="1"/>
</dbReference>
<reference evidence="2" key="2">
    <citation type="submission" date="2020-09" db="EMBL/GenBank/DDBJ databases">
        <authorList>
            <person name="Sun Q."/>
            <person name="Zhou Y."/>
        </authorList>
    </citation>
    <scope>NUCLEOTIDE SEQUENCE</scope>
    <source>
        <strain evidence="2">CGMCC 1.7086</strain>
    </source>
</reference>
<sequence>MKALWIGTFWAVLVWSGIEPKDSFTWFLEVLPALIGFVVLAMTWQRFPLTPLLYGLILLHCLILMVGGHYTYAEVPLFDYFKEWLGFERNHYDKLGHFAQGFVPAMIARELLIRKQVMNGAAWRNFLIVCFCLAFSAFYELIEWWVAALTGEDAEAFLGTQGYVWDTQSDMAFALVGAIVALFSLSHLHSKQLQAKGMLSPRGQYGD</sequence>
<dbReference type="AlphaFoldDB" id="A0A918DLT5"/>
<feature type="transmembrane region" description="Helical" evidence="1">
    <location>
        <begin position="51"/>
        <end position="72"/>
    </location>
</feature>
<feature type="transmembrane region" description="Helical" evidence="1">
    <location>
        <begin position="26"/>
        <end position="44"/>
    </location>
</feature>
<comment type="caution">
    <text evidence="2">The sequence shown here is derived from an EMBL/GenBank/DDBJ whole genome shotgun (WGS) entry which is preliminary data.</text>
</comment>
<dbReference type="RefSeq" id="WP_188697610.1">
    <property type="nucleotide sequence ID" value="NZ_BMLS01000006.1"/>
</dbReference>
<feature type="transmembrane region" description="Helical" evidence="1">
    <location>
        <begin position="95"/>
        <end position="113"/>
    </location>
</feature>
<evidence type="ECO:0000313" key="3">
    <source>
        <dbReference type="Proteomes" id="UP000606935"/>
    </source>
</evidence>
<keyword evidence="3" id="KW-1185">Reference proteome</keyword>
<name>A0A918DLT5_9ALTE</name>
<keyword evidence="1" id="KW-0812">Transmembrane</keyword>
<dbReference type="InterPro" id="IPR014509">
    <property type="entry name" value="YjdF-like"/>
</dbReference>
<evidence type="ECO:0000256" key="1">
    <source>
        <dbReference type="SAM" id="Phobius"/>
    </source>
</evidence>